<dbReference type="InterPro" id="IPR042175">
    <property type="entry name" value="Cell/Rod_MreC_2"/>
</dbReference>
<dbReference type="Gene3D" id="2.40.10.340">
    <property type="entry name" value="Rod shape-determining protein MreC, domain 1"/>
    <property type="match status" value="1"/>
</dbReference>
<proteinExistence type="inferred from homology"/>
<name>A0A0C1H933_9NEIS</name>
<sequence>MEHSSLRFDEAKGQKLLPRFIAYLLLGAGIMVADGRFNLMQPVRTAAAEILYPVQWLATQPVRLYQYFSNQSQSQTELLEQNRLLLEENGRLKIQLQRDKVNLSELQELKKLYGLQQKGISNVIGAEVLSSGKDPLSERLIINKGSGEGVAAGDAVIDQNGLIGRITLVHANSAEVELMAAAQSIVPVAVERTGERNLAYGNGVGLDLRYFPTGSDLKPQDVLITSGLDGIYPAGIPVARVDKVVRASGTPYYDTELTPFAALRRSRFVLVLSSSHSSQ</sequence>
<dbReference type="PIRSF" id="PIRSF038471">
    <property type="entry name" value="MreC"/>
    <property type="match status" value="1"/>
</dbReference>
<dbReference type="Proteomes" id="UP000031390">
    <property type="component" value="Unassembled WGS sequence"/>
</dbReference>
<evidence type="ECO:0000313" key="7">
    <source>
        <dbReference type="EMBL" id="KIC10647.1"/>
    </source>
</evidence>
<evidence type="ECO:0000313" key="8">
    <source>
        <dbReference type="Proteomes" id="UP000031390"/>
    </source>
</evidence>
<dbReference type="InterPro" id="IPR055342">
    <property type="entry name" value="MreC_beta-barrel_core"/>
</dbReference>
<keyword evidence="3 5" id="KW-0133">Cell shape</keyword>
<evidence type="ECO:0000256" key="2">
    <source>
        <dbReference type="ARBA" id="ARBA00013855"/>
    </source>
</evidence>
<dbReference type="InterPro" id="IPR007221">
    <property type="entry name" value="MreC"/>
</dbReference>
<dbReference type="InterPro" id="IPR042177">
    <property type="entry name" value="Cell/Rod_1"/>
</dbReference>
<comment type="similarity">
    <text evidence="1 5">Belongs to the MreC family.</text>
</comment>
<dbReference type="Pfam" id="PF04085">
    <property type="entry name" value="MreC"/>
    <property type="match status" value="1"/>
</dbReference>
<dbReference type="PANTHER" id="PTHR34138">
    <property type="entry name" value="CELL SHAPE-DETERMINING PROTEIN MREC"/>
    <property type="match status" value="1"/>
</dbReference>
<evidence type="ECO:0000256" key="3">
    <source>
        <dbReference type="ARBA" id="ARBA00022960"/>
    </source>
</evidence>
<dbReference type="GO" id="GO:0005886">
    <property type="term" value="C:plasma membrane"/>
    <property type="evidence" value="ECO:0007669"/>
    <property type="project" value="TreeGrafter"/>
</dbReference>
<comment type="caution">
    <text evidence="7">The sequence shown here is derived from an EMBL/GenBank/DDBJ whole genome shotgun (WGS) entry which is preliminary data.</text>
</comment>
<evidence type="ECO:0000256" key="1">
    <source>
        <dbReference type="ARBA" id="ARBA00009369"/>
    </source>
</evidence>
<comment type="function">
    <text evidence="5">Involved in formation and maintenance of cell shape.</text>
</comment>
<dbReference type="NCBIfam" id="TIGR00219">
    <property type="entry name" value="mreC"/>
    <property type="match status" value="1"/>
</dbReference>
<dbReference type="AlphaFoldDB" id="A0A0C1H933"/>
<dbReference type="PATRIC" id="fig|1056807.3.peg.641"/>
<accession>A0A0C1H933</accession>
<gene>
    <name evidence="7" type="ORF">MCC93_06670</name>
</gene>
<dbReference type="RefSeq" id="WP_039405887.1">
    <property type="nucleotide sequence ID" value="NZ_CP094242.1"/>
</dbReference>
<reference evidence="7 8" key="1">
    <citation type="submission" date="2014-12" db="EMBL/GenBank/DDBJ databases">
        <title>Genome sequence of Morococcus cerebrosus.</title>
        <authorList>
            <person name="Shin S.-K."/>
            <person name="Yi H."/>
        </authorList>
    </citation>
    <scope>NUCLEOTIDE SEQUENCE [LARGE SCALE GENOMIC DNA]</scope>
    <source>
        <strain evidence="7 8">CIP 81.93</strain>
    </source>
</reference>
<dbReference type="PANTHER" id="PTHR34138:SF1">
    <property type="entry name" value="CELL SHAPE-DETERMINING PROTEIN MREC"/>
    <property type="match status" value="1"/>
</dbReference>
<dbReference type="GO" id="GO:0008360">
    <property type="term" value="P:regulation of cell shape"/>
    <property type="evidence" value="ECO:0007669"/>
    <property type="project" value="UniProtKB-KW"/>
</dbReference>
<protein>
    <recommendedName>
        <fullName evidence="2 5">Cell shape-determining protein MreC</fullName>
    </recommendedName>
    <alternativeName>
        <fullName evidence="4 5">Cell shape protein MreC</fullName>
    </alternativeName>
</protein>
<evidence type="ECO:0000256" key="4">
    <source>
        <dbReference type="ARBA" id="ARBA00032089"/>
    </source>
</evidence>
<feature type="domain" description="Rod shape-determining protein MreC beta-barrel core" evidence="6">
    <location>
        <begin position="128"/>
        <end position="272"/>
    </location>
</feature>
<evidence type="ECO:0000259" key="6">
    <source>
        <dbReference type="Pfam" id="PF04085"/>
    </source>
</evidence>
<organism evidence="7 8">
    <name type="scientific">Morococcus cerebrosus</name>
    <dbReference type="NCBI Taxonomy" id="1056807"/>
    <lineage>
        <taxon>Bacteria</taxon>
        <taxon>Pseudomonadati</taxon>
        <taxon>Pseudomonadota</taxon>
        <taxon>Betaproteobacteria</taxon>
        <taxon>Neisseriales</taxon>
        <taxon>Neisseriaceae</taxon>
        <taxon>Morococcus</taxon>
    </lineage>
</organism>
<dbReference type="EMBL" id="JUFZ01000027">
    <property type="protein sequence ID" value="KIC10647.1"/>
    <property type="molecule type" value="Genomic_DNA"/>
</dbReference>
<evidence type="ECO:0000256" key="5">
    <source>
        <dbReference type="PIRNR" id="PIRNR038471"/>
    </source>
</evidence>
<dbReference type="Gene3D" id="2.40.10.350">
    <property type="entry name" value="Rod shape-determining protein MreC, domain 2"/>
    <property type="match status" value="1"/>
</dbReference>